<evidence type="ECO:0000313" key="3">
    <source>
        <dbReference type="Proteomes" id="UP001431199"/>
    </source>
</evidence>
<accession>A0ABT2M0Y1</accession>
<dbReference type="PANTHER" id="PTHR21371">
    <property type="entry name" value="KETOL-ACID REDUCTOISOMERASE, MITOCHONDRIAL"/>
    <property type="match status" value="1"/>
</dbReference>
<dbReference type="InterPro" id="IPR036291">
    <property type="entry name" value="NAD(P)-bd_dom_sf"/>
</dbReference>
<keyword evidence="3" id="KW-1185">Reference proteome</keyword>
<evidence type="ECO:0000313" key="2">
    <source>
        <dbReference type="EMBL" id="MCT7399175.1"/>
    </source>
</evidence>
<feature type="non-terminal residue" evidence="2">
    <location>
        <position position="109"/>
    </location>
</feature>
<evidence type="ECO:0000259" key="1">
    <source>
        <dbReference type="PROSITE" id="PS51850"/>
    </source>
</evidence>
<name>A0ABT2M0Y1_9FIRM</name>
<proteinExistence type="predicted"/>
<dbReference type="Pfam" id="PF07991">
    <property type="entry name" value="KARI_N"/>
    <property type="match status" value="1"/>
</dbReference>
<dbReference type="EMBL" id="JAODBU010000007">
    <property type="protein sequence ID" value="MCT7399175.1"/>
    <property type="molecule type" value="Genomic_DNA"/>
</dbReference>
<dbReference type="RefSeq" id="WP_260978758.1">
    <property type="nucleotide sequence ID" value="NZ_JAODBU010000007.1"/>
</dbReference>
<organism evidence="2 3">
    <name type="scientific">Eubacterium album</name>
    <dbReference type="NCBI Taxonomy" id="2978477"/>
    <lineage>
        <taxon>Bacteria</taxon>
        <taxon>Bacillati</taxon>
        <taxon>Bacillota</taxon>
        <taxon>Clostridia</taxon>
        <taxon>Eubacteriales</taxon>
        <taxon>Eubacteriaceae</taxon>
        <taxon>Eubacterium</taxon>
    </lineage>
</organism>
<protein>
    <submittedName>
        <fullName evidence="2">NAD(P)-binding domain-containing protein</fullName>
    </submittedName>
</protein>
<comment type="caution">
    <text evidence="2">The sequence shown here is derived from an EMBL/GenBank/DDBJ whole genome shotgun (WGS) entry which is preliminary data.</text>
</comment>
<feature type="domain" description="KARI N-terminal Rossmann" evidence="1">
    <location>
        <begin position="4"/>
        <end position="109"/>
    </location>
</feature>
<dbReference type="Proteomes" id="UP001431199">
    <property type="component" value="Unassembled WGS sequence"/>
</dbReference>
<reference evidence="2" key="1">
    <citation type="submission" date="2022-09" db="EMBL/GenBank/DDBJ databases">
        <title>Eubacterium sp. LFL-14 isolated from human feces.</title>
        <authorList>
            <person name="Liu F."/>
        </authorList>
    </citation>
    <scope>NUCLEOTIDE SEQUENCE</scope>
    <source>
        <strain evidence="2">LFL-14</strain>
    </source>
</reference>
<dbReference type="PROSITE" id="PS51850">
    <property type="entry name" value="KARI_N"/>
    <property type="match status" value="1"/>
</dbReference>
<sequence>MSEAKIYYQEDCNLSLLDGKTIAIIGYGSQGHAHALNLKESGCDVIIGLYEGSKSWAKAEKQGFKVYTAAEAAKKADIIMILINDELQADMYKKDIEPNLEAGNMLMFA</sequence>
<dbReference type="InterPro" id="IPR013116">
    <property type="entry name" value="KARI_N"/>
</dbReference>
<dbReference type="PANTHER" id="PTHR21371:SF1">
    <property type="entry name" value="KETOL-ACID REDUCTOISOMERASE, MITOCHONDRIAL"/>
    <property type="match status" value="1"/>
</dbReference>
<gene>
    <name evidence="2" type="ORF">N5B56_08795</name>
</gene>
<dbReference type="Gene3D" id="3.40.50.720">
    <property type="entry name" value="NAD(P)-binding Rossmann-like Domain"/>
    <property type="match status" value="1"/>
</dbReference>
<dbReference type="SUPFAM" id="SSF51735">
    <property type="entry name" value="NAD(P)-binding Rossmann-fold domains"/>
    <property type="match status" value="1"/>
</dbReference>
<dbReference type="InterPro" id="IPR013023">
    <property type="entry name" value="KARI"/>
</dbReference>